<dbReference type="AlphaFoldDB" id="A0A7L3MK96"/>
<proteinExistence type="predicted"/>
<accession>A0A7L3MK96</accession>
<keyword evidence="2" id="KW-1185">Reference proteome</keyword>
<protein>
    <submittedName>
        <fullName evidence="1">LV1 protein</fullName>
    </submittedName>
</protein>
<evidence type="ECO:0000313" key="2">
    <source>
        <dbReference type="Proteomes" id="UP000558460"/>
    </source>
</evidence>
<dbReference type="InterPro" id="IPR050150">
    <property type="entry name" value="IgV_Light_Chain"/>
</dbReference>
<reference evidence="1 2" key="1">
    <citation type="submission" date="2019-09" db="EMBL/GenBank/DDBJ databases">
        <title>Bird 10,000 Genomes (B10K) Project - Family phase.</title>
        <authorList>
            <person name="Zhang G."/>
        </authorList>
    </citation>
    <scope>NUCLEOTIDE SEQUENCE [LARGE SCALE GENOMIC DNA]</scope>
    <source>
        <strain evidence="1">B10K-DU-029-69</strain>
        <tissue evidence="1">Muscle</tissue>
    </source>
</reference>
<evidence type="ECO:0000313" key="1">
    <source>
        <dbReference type="EMBL" id="NXU67047.1"/>
    </source>
</evidence>
<dbReference type="Gene3D" id="2.60.40.10">
    <property type="entry name" value="Immunoglobulins"/>
    <property type="match status" value="1"/>
</dbReference>
<dbReference type="SUPFAM" id="SSF48726">
    <property type="entry name" value="Immunoglobulin"/>
    <property type="match status" value="1"/>
</dbReference>
<dbReference type="PANTHER" id="PTHR23267">
    <property type="entry name" value="IMMUNOGLOBULIN LIGHT CHAIN"/>
    <property type="match status" value="1"/>
</dbReference>
<sequence length="69" mass="7627">YQQKVPGSASVTVIYHNDKRGSDIPSQFSGSIPGTMSTLTITRFQAKDEAVYFCVGWDRSSYAAQGPWH</sequence>
<dbReference type="InterPro" id="IPR036179">
    <property type="entry name" value="Ig-like_dom_sf"/>
</dbReference>
<organism evidence="1 2">
    <name type="scientific">Horornis vulcanius</name>
    <dbReference type="NCBI Taxonomy" id="2585811"/>
    <lineage>
        <taxon>Eukaryota</taxon>
        <taxon>Metazoa</taxon>
        <taxon>Chordata</taxon>
        <taxon>Craniata</taxon>
        <taxon>Vertebrata</taxon>
        <taxon>Euteleostomi</taxon>
        <taxon>Archelosauria</taxon>
        <taxon>Archosauria</taxon>
        <taxon>Dinosauria</taxon>
        <taxon>Saurischia</taxon>
        <taxon>Theropoda</taxon>
        <taxon>Coelurosauria</taxon>
        <taxon>Aves</taxon>
        <taxon>Neognathae</taxon>
        <taxon>Neoaves</taxon>
        <taxon>Telluraves</taxon>
        <taxon>Australaves</taxon>
        <taxon>Passeriformes</taxon>
        <taxon>Sylvioidea</taxon>
        <taxon>Scotocercidae</taxon>
        <taxon>Horornis</taxon>
    </lineage>
</organism>
<dbReference type="EMBL" id="VZUA01265782">
    <property type="protein sequence ID" value="NXU67047.1"/>
    <property type="molecule type" value="Genomic_DNA"/>
</dbReference>
<dbReference type="OrthoDB" id="8908372at2759"/>
<dbReference type="InterPro" id="IPR013783">
    <property type="entry name" value="Ig-like_fold"/>
</dbReference>
<feature type="non-terminal residue" evidence="1">
    <location>
        <position position="1"/>
    </location>
</feature>
<name>A0A7L3MK96_9PASS</name>
<gene>
    <name evidence="1" type="primary">Lv1_1</name>
    <name evidence="1" type="ORF">HORVUL_R09696</name>
</gene>
<feature type="non-terminal residue" evidence="1">
    <location>
        <position position="69"/>
    </location>
</feature>
<comment type="caution">
    <text evidence="1">The sequence shown here is derived from an EMBL/GenBank/DDBJ whole genome shotgun (WGS) entry which is preliminary data.</text>
</comment>
<dbReference type="Proteomes" id="UP000558460">
    <property type="component" value="Unassembled WGS sequence"/>
</dbReference>